<dbReference type="GO" id="GO:0051082">
    <property type="term" value="F:unfolded protein binding"/>
    <property type="evidence" value="ECO:0007669"/>
    <property type="project" value="TreeGrafter"/>
</dbReference>
<name>A0A9P8RKR5_9PEZI</name>
<dbReference type="SUPFAM" id="SSF49785">
    <property type="entry name" value="Galactose-binding domain-like"/>
    <property type="match status" value="1"/>
</dbReference>
<dbReference type="EMBL" id="JAGPXC010000008">
    <property type="protein sequence ID" value="KAH6647641.1"/>
    <property type="molecule type" value="Genomic_DNA"/>
</dbReference>
<dbReference type="GeneID" id="70136883"/>
<evidence type="ECO:0000259" key="2">
    <source>
        <dbReference type="Pfam" id="PF08547"/>
    </source>
</evidence>
<dbReference type="OrthoDB" id="426386at2759"/>
<reference evidence="3" key="1">
    <citation type="journal article" date="2021" name="Nat. Commun.">
        <title>Genetic determinants of endophytism in the Arabidopsis root mycobiome.</title>
        <authorList>
            <person name="Mesny F."/>
            <person name="Miyauchi S."/>
            <person name="Thiergart T."/>
            <person name="Pickel B."/>
            <person name="Atanasova L."/>
            <person name="Karlsson M."/>
            <person name="Huettel B."/>
            <person name="Barry K.W."/>
            <person name="Haridas S."/>
            <person name="Chen C."/>
            <person name="Bauer D."/>
            <person name="Andreopoulos W."/>
            <person name="Pangilinan J."/>
            <person name="LaButti K."/>
            <person name="Riley R."/>
            <person name="Lipzen A."/>
            <person name="Clum A."/>
            <person name="Drula E."/>
            <person name="Henrissat B."/>
            <person name="Kohler A."/>
            <person name="Grigoriev I.V."/>
            <person name="Martin F.M."/>
            <person name="Hacquard S."/>
        </authorList>
    </citation>
    <scope>NUCLEOTIDE SEQUENCE</scope>
    <source>
        <strain evidence="3">MPI-SDFR-AT-0073</strain>
    </source>
</reference>
<proteinExistence type="inferred from homology"/>
<organism evidence="3 4">
    <name type="scientific">Truncatella angustata</name>
    <dbReference type="NCBI Taxonomy" id="152316"/>
    <lineage>
        <taxon>Eukaryota</taxon>
        <taxon>Fungi</taxon>
        <taxon>Dikarya</taxon>
        <taxon>Ascomycota</taxon>
        <taxon>Pezizomycotina</taxon>
        <taxon>Sordariomycetes</taxon>
        <taxon>Xylariomycetidae</taxon>
        <taxon>Amphisphaeriales</taxon>
        <taxon>Sporocadaceae</taxon>
        <taxon>Truncatella</taxon>
    </lineage>
</organism>
<dbReference type="InterPro" id="IPR008979">
    <property type="entry name" value="Galactose-bd-like_sf"/>
</dbReference>
<keyword evidence="4" id="KW-1185">Reference proteome</keyword>
<dbReference type="AlphaFoldDB" id="A0A9P8RKR5"/>
<dbReference type="InterPro" id="IPR013857">
    <property type="entry name" value="NADH-UbQ_OxRdtase-assoc_prot30"/>
</dbReference>
<accession>A0A9P8RKR5</accession>
<dbReference type="RefSeq" id="XP_045954153.1">
    <property type="nucleotide sequence ID" value="XM_046107992.1"/>
</dbReference>
<sequence>MAYCASLRDLFGASAQWDGESWTSSDDRVRGGKSQSYLQILKNVPGQRAVFHGNLDIKTLGGAGFASQRTTDERKWDLSGDDAIVLKTGRGDGKKYTLVLKDEALPKRPDGREQSTVSWEYDFKSTYNGGSLYIPWSDFKPTYRGKPKSDARPLDLKSVQRISIMMRSFFGEQEGPFWLEIESISAHKKGQNANTCPCVGEELFGKELGGTHDESSGKRQIPASTRSWKSWLCF</sequence>
<gene>
    <name evidence="3" type="ORF">BKA67DRAFT_662416</name>
</gene>
<comment type="similarity">
    <text evidence="1">Belongs to the CIA30 family.</text>
</comment>
<evidence type="ECO:0000313" key="4">
    <source>
        <dbReference type="Proteomes" id="UP000758603"/>
    </source>
</evidence>
<comment type="caution">
    <text evidence="3">The sequence shown here is derived from an EMBL/GenBank/DDBJ whole genome shotgun (WGS) entry which is preliminary data.</text>
</comment>
<feature type="domain" description="NADH:ubiquinone oxidoreductase intermediate-associated protein 30" evidence="2">
    <location>
        <begin position="19"/>
        <end position="181"/>
    </location>
</feature>
<dbReference type="Pfam" id="PF08547">
    <property type="entry name" value="CIA30"/>
    <property type="match status" value="1"/>
</dbReference>
<evidence type="ECO:0000313" key="3">
    <source>
        <dbReference type="EMBL" id="KAH6647641.1"/>
    </source>
</evidence>
<protein>
    <submittedName>
        <fullName evidence="3">CIA30 family protein-like protein</fullName>
    </submittedName>
</protein>
<dbReference type="Proteomes" id="UP000758603">
    <property type="component" value="Unassembled WGS sequence"/>
</dbReference>
<dbReference type="PANTHER" id="PTHR13194">
    <property type="entry name" value="COMPLEX I INTERMEDIATE-ASSOCIATED PROTEIN 30"/>
    <property type="match status" value="1"/>
</dbReference>
<dbReference type="PANTHER" id="PTHR13194:SF19">
    <property type="entry name" value="NAD(P)-BINDING ROSSMANN-FOLD SUPERFAMILY PROTEIN"/>
    <property type="match status" value="1"/>
</dbReference>
<dbReference type="InterPro" id="IPR039131">
    <property type="entry name" value="NDUFAF1"/>
</dbReference>
<dbReference type="GO" id="GO:0010257">
    <property type="term" value="P:NADH dehydrogenase complex assembly"/>
    <property type="evidence" value="ECO:0007669"/>
    <property type="project" value="TreeGrafter"/>
</dbReference>
<evidence type="ECO:0000256" key="1">
    <source>
        <dbReference type="ARBA" id="ARBA00007884"/>
    </source>
</evidence>